<sequence>MSLSANATPATPTMQLRLQAPSLPLSFLTGRLGLPGSATGNLALDANVTARGSSSYAMAGSLSGTLAVGMGQASVSNVTLRLLAQASLDALHITVPAAGQTVISCFVINDQFTQGISVLKTIALDSTYLQLVGAGQVNMGAETMALRVHPMARFVGSSVAVPVVVEGPWRTTHGTLDASGLDKIGLLLDGDTAKGCKVPAGSS</sequence>
<evidence type="ECO:0000313" key="1">
    <source>
        <dbReference type="EMBL" id="MCB8883909.1"/>
    </source>
</evidence>
<dbReference type="RefSeq" id="WP_227310651.1">
    <property type="nucleotide sequence ID" value="NZ_JAESVA010000018.1"/>
</dbReference>
<keyword evidence="2" id="KW-1185">Reference proteome</keyword>
<proteinExistence type="predicted"/>
<evidence type="ECO:0000313" key="2">
    <source>
        <dbReference type="Proteomes" id="UP000721844"/>
    </source>
</evidence>
<accession>A0A963Z6R6</accession>
<name>A0A963Z6R6_9PROT</name>
<dbReference type="EMBL" id="JAESVA010000018">
    <property type="protein sequence ID" value="MCB8883909.1"/>
    <property type="molecule type" value="Genomic_DNA"/>
</dbReference>
<reference evidence="1 2" key="1">
    <citation type="journal article" date="2021" name="Microorganisms">
        <title>Acidisoma silvae sp. nov. and Acidisomacellulosilytica sp. nov., Two Acidophilic Bacteria Isolated from Decaying Wood, Hydrolyzing Cellulose and Producing Poly-3-hydroxybutyrate.</title>
        <authorList>
            <person name="Mieszkin S."/>
            <person name="Pouder E."/>
            <person name="Uroz S."/>
            <person name="Simon-Colin C."/>
            <person name="Alain K."/>
        </authorList>
    </citation>
    <scope>NUCLEOTIDE SEQUENCE [LARGE SCALE GENOMIC DNA]</scope>
    <source>
        <strain evidence="1 2">HW T5.17</strain>
    </source>
</reference>
<dbReference type="AlphaFoldDB" id="A0A963Z6R6"/>
<dbReference type="Proteomes" id="UP000721844">
    <property type="component" value="Unassembled WGS sequence"/>
</dbReference>
<protein>
    <submittedName>
        <fullName evidence="1">AsmA family protein</fullName>
    </submittedName>
</protein>
<gene>
    <name evidence="1" type="ORF">ACELLULO517_26925</name>
</gene>
<organism evidence="1 2">
    <name type="scientific">Acidisoma cellulosilyticum</name>
    <dbReference type="NCBI Taxonomy" id="2802395"/>
    <lineage>
        <taxon>Bacteria</taxon>
        <taxon>Pseudomonadati</taxon>
        <taxon>Pseudomonadota</taxon>
        <taxon>Alphaproteobacteria</taxon>
        <taxon>Acetobacterales</taxon>
        <taxon>Acidocellaceae</taxon>
        <taxon>Acidisoma</taxon>
    </lineage>
</organism>
<comment type="caution">
    <text evidence="1">The sequence shown here is derived from an EMBL/GenBank/DDBJ whole genome shotgun (WGS) entry which is preliminary data.</text>
</comment>